<evidence type="ECO:0000256" key="1">
    <source>
        <dbReference type="SAM" id="SignalP"/>
    </source>
</evidence>
<feature type="signal peptide" evidence="1">
    <location>
        <begin position="1"/>
        <end position="25"/>
    </location>
</feature>
<comment type="caution">
    <text evidence="2">The sequence shown here is derived from an EMBL/GenBank/DDBJ whole genome shotgun (WGS) entry which is preliminary data.</text>
</comment>
<dbReference type="EMBL" id="JAUKUA010000001">
    <property type="protein sequence ID" value="KAK0731395.1"/>
    <property type="molecule type" value="Genomic_DNA"/>
</dbReference>
<gene>
    <name evidence="2" type="ORF">B0H67DRAFT_71371</name>
</gene>
<evidence type="ECO:0000313" key="2">
    <source>
        <dbReference type="EMBL" id="KAK0731395.1"/>
    </source>
</evidence>
<name>A0AA40BBX4_9PEZI</name>
<organism evidence="2 3">
    <name type="scientific">Lasiosphaeris hirsuta</name>
    <dbReference type="NCBI Taxonomy" id="260670"/>
    <lineage>
        <taxon>Eukaryota</taxon>
        <taxon>Fungi</taxon>
        <taxon>Dikarya</taxon>
        <taxon>Ascomycota</taxon>
        <taxon>Pezizomycotina</taxon>
        <taxon>Sordariomycetes</taxon>
        <taxon>Sordariomycetidae</taxon>
        <taxon>Sordariales</taxon>
        <taxon>Lasiosphaeriaceae</taxon>
        <taxon>Lasiosphaeris</taxon>
    </lineage>
</organism>
<protein>
    <recommendedName>
        <fullName evidence="4">Secreted protein</fullName>
    </recommendedName>
</protein>
<dbReference type="Proteomes" id="UP001172102">
    <property type="component" value="Unassembled WGS sequence"/>
</dbReference>
<keyword evidence="1" id="KW-0732">Signal</keyword>
<feature type="chain" id="PRO_5041431439" description="Secreted protein" evidence="1">
    <location>
        <begin position="26"/>
        <end position="104"/>
    </location>
</feature>
<evidence type="ECO:0008006" key="4">
    <source>
        <dbReference type="Google" id="ProtNLM"/>
    </source>
</evidence>
<dbReference type="AlphaFoldDB" id="A0AA40BBX4"/>
<evidence type="ECO:0000313" key="3">
    <source>
        <dbReference type="Proteomes" id="UP001172102"/>
    </source>
</evidence>
<reference evidence="2" key="1">
    <citation type="submission" date="2023-06" db="EMBL/GenBank/DDBJ databases">
        <title>Genome-scale phylogeny and comparative genomics of the fungal order Sordariales.</title>
        <authorList>
            <consortium name="Lawrence Berkeley National Laboratory"/>
            <person name="Hensen N."/>
            <person name="Bonometti L."/>
            <person name="Westerberg I."/>
            <person name="Brannstrom I.O."/>
            <person name="Guillou S."/>
            <person name="Cros-Aarteil S."/>
            <person name="Calhoun S."/>
            <person name="Haridas S."/>
            <person name="Kuo A."/>
            <person name="Mondo S."/>
            <person name="Pangilinan J."/>
            <person name="Riley R."/>
            <person name="Labutti K."/>
            <person name="Andreopoulos B."/>
            <person name="Lipzen A."/>
            <person name="Chen C."/>
            <person name="Yanf M."/>
            <person name="Daum C."/>
            <person name="Ng V."/>
            <person name="Clum A."/>
            <person name="Steindorff A."/>
            <person name="Ohm R."/>
            <person name="Martin F."/>
            <person name="Silar P."/>
            <person name="Natvig D."/>
            <person name="Lalanne C."/>
            <person name="Gautier V."/>
            <person name="Ament-Velasquez S.L."/>
            <person name="Kruys A."/>
            <person name="Hutchinson M.I."/>
            <person name="Powell A.J."/>
            <person name="Barry K."/>
            <person name="Miller A.N."/>
            <person name="Grigoriev I.V."/>
            <person name="Debuchy R."/>
            <person name="Gladieux P."/>
            <person name="Thoren M.H."/>
            <person name="Johannesson H."/>
        </authorList>
    </citation>
    <scope>NUCLEOTIDE SEQUENCE</scope>
    <source>
        <strain evidence="2">SMH4607-1</strain>
    </source>
</reference>
<sequence>MGGGQALEQFHLILLWLTFSPRSLRSPQKKKHALSPFAQKNSPLFRIDFCLEQGRTFPSEKRRVQLPRSYYRVESFLLISSIAESHPPRRYLFQRTSPTIIARV</sequence>
<proteinExistence type="predicted"/>
<keyword evidence="3" id="KW-1185">Reference proteome</keyword>
<accession>A0AA40BBX4</accession>